<reference evidence="2" key="1">
    <citation type="journal article" date="2011" name="Nat. Biotechnol.">
        <title>The genomic sequence of the Chinese hamster ovary (CHO)-K1 cell line.</title>
        <authorList>
            <person name="Xu X."/>
            <person name="Nagarajan H."/>
            <person name="Lewis N.E."/>
            <person name="Pan S."/>
            <person name="Cai Z."/>
            <person name="Liu X."/>
            <person name="Chen W."/>
            <person name="Xie M."/>
            <person name="Wang W."/>
            <person name="Hammond S."/>
            <person name="Andersen M.R."/>
            <person name="Neff N."/>
            <person name="Passarelli B."/>
            <person name="Koh W."/>
            <person name="Fan H.C."/>
            <person name="Wang J."/>
            <person name="Gui Y."/>
            <person name="Lee K.H."/>
            <person name="Betenbaugh M.J."/>
            <person name="Quake S.R."/>
            <person name="Famili I."/>
            <person name="Palsson B.O."/>
            <person name="Wang J."/>
        </authorList>
    </citation>
    <scope>NUCLEOTIDE SEQUENCE [LARGE SCALE GENOMIC DNA]</scope>
    <source>
        <strain evidence="2">CHO K1 cell line</strain>
    </source>
</reference>
<dbReference type="EMBL" id="JH000194">
    <property type="protein sequence ID" value="EGW07942.1"/>
    <property type="molecule type" value="Genomic_DNA"/>
</dbReference>
<evidence type="ECO:0000313" key="1">
    <source>
        <dbReference type="EMBL" id="EGW07942.1"/>
    </source>
</evidence>
<name>G3H7H2_CRIGR</name>
<dbReference type="AlphaFoldDB" id="G3H7H2"/>
<accession>G3H7H2</accession>
<sequence>MGKRSLWFSLFFTGFSKSFNLNENFYGHLYISESAELTPTESKDFCTNSIKYRKQSIDDVIWGTNINNTVPSE</sequence>
<evidence type="ECO:0000313" key="2">
    <source>
        <dbReference type="Proteomes" id="UP000001075"/>
    </source>
</evidence>
<protein>
    <submittedName>
        <fullName evidence="1">Uncharacterized protein</fullName>
    </submittedName>
</protein>
<dbReference type="InParanoid" id="G3H7H2"/>
<dbReference type="Proteomes" id="UP000001075">
    <property type="component" value="Unassembled WGS sequence"/>
</dbReference>
<organism evidence="1 2">
    <name type="scientific">Cricetulus griseus</name>
    <name type="common">Chinese hamster</name>
    <name type="synonym">Cricetulus barabensis griseus</name>
    <dbReference type="NCBI Taxonomy" id="10029"/>
    <lineage>
        <taxon>Eukaryota</taxon>
        <taxon>Metazoa</taxon>
        <taxon>Chordata</taxon>
        <taxon>Craniata</taxon>
        <taxon>Vertebrata</taxon>
        <taxon>Euteleostomi</taxon>
        <taxon>Mammalia</taxon>
        <taxon>Eutheria</taxon>
        <taxon>Euarchontoglires</taxon>
        <taxon>Glires</taxon>
        <taxon>Rodentia</taxon>
        <taxon>Myomorpha</taxon>
        <taxon>Muroidea</taxon>
        <taxon>Cricetidae</taxon>
        <taxon>Cricetinae</taxon>
        <taxon>Cricetulus</taxon>
    </lineage>
</organism>
<gene>
    <name evidence="1" type="ORF">I79_006303</name>
</gene>
<proteinExistence type="predicted"/>